<feature type="domain" description="Retrotransposon gag" evidence="2">
    <location>
        <begin position="111"/>
        <end position="199"/>
    </location>
</feature>
<name>A0A1S4DNA9_TOBAC</name>
<organism evidence="3">
    <name type="scientific">Nicotiana tabacum</name>
    <name type="common">Common tobacco</name>
    <dbReference type="NCBI Taxonomy" id="4097"/>
    <lineage>
        <taxon>Eukaryota</taxon>
        <taxon>Viridiplantae</taxon>
        <taxon>Streptophyta</taxon>
        <taxon>Embryophyta</taxon>
        <taxon>Tracheophyta</taxon>
        <taxon>Spermatophyta</taxon>
        <taxon>Magnoliopsida</taxon>
        <taxon>eudicotyledons</taxon>
        <taxon>Gunneridae</taxon>
        <taxon>Pentapetalae</taxon>
        <taxon>asterids</taxon>
        <taxon>lamiids</taxon>
        <taxon>Solanales</taxon>
        <taxon>Solanaceae</taxon>
        <taxon>Nicotianoideae</taxon>
        <taxon>Nicotianeae</taxon>
        <taxon>Nicotiana</taxon>
    </lineage>
</organism>
<dbReference type="OrthoDB" id="1729438at2759"/>
<sequence>MEDRDTRLEKLASEIESLAEAKSIQAHVELSENKDFIMGIIEDKIDPPIKSSLTYAKSYTQRIDNLKMSTGYQPPKLNQFDGKENPKQHVVHFVETCNNSGTYGDHLVKQFVCSLKGNAFDWYTDLVSGSIDSWEQLEQEFLNHFYSTRRIASMIELTNTHQEKDEPVIDFINRWRSLNLNCKDHLSETSGIEIYIQAMHWSLCYILQVIKPKTFQELVTRAHDMELSMATSGDQRYPGFEPHDEIEVEDSENGGKYLSEDEAEDCEKL</sequence>
<evidence type="ECO:0000256" key="1">
    <source>
        <dbReference type="SAM" id="MobiDB-lite"/>
    </source>
</evidence>
<reference evidence="3" key="1">
    <citation type="submission" date="2025-08" db="UniProtKB">
        <authorList>
            <consortium name="RefSeq"/>
        </authorList>
    </citation>
    <scope>IDENTIFICATION</scope>
</reference>
<proteinExistence type="predicted"/>
<dbReference type="PANTHER" id="PTHR33437:SF2">
    <property type="entry name" value="OS06G0361200 PROTEIN"/>
    <property type="match status" value="1"/>
</dbReference>
<feature type="region of interest" description="Disordered" evidence="1">
    <location>
        <begin position="231"/>
        <end position="269"/>
    </location>
</feature>
<accession>A0A1S4DNA9</accession>
<feature type="compositionally biased region" description="Acidic residues" evidence="1">
    <location>
        <begin position="260"/>
        <end position="269"/>
    </location>
</feature>
<dbReference type="SMR" id="A0A1S4DNA9"/>
<protein>
    <recommendedName>
        <fullName evidence="2">Retrotransposon gag domain-containing protein</fullName>
    </recommendedName>
</protein>
<dbReference type="PaxDb" id="4097-A0A1S4DNA9"/>
<dbReference type="OMA" id="THQEKDE"/>
<dbReference type="PANTHER" id="PTHR33437">
    <property type="entry name" value="OS06G0361200 PROTEIN"/>
    <property type="match status" value="1"/>
</dbReference>
<evidence type="ECO:0000259" key="2">
    <source>
        <dbReference type="Pfam" id="PF03732"/>
    </source>
</evidence>
<evidence type="ECO:0000313" key="3">
    <source>
        <dbReference type="RefSeq" id="XP_016514916.1"/>
    </source>
</evidence>
<dbReference type="RefSeq" id="XP_016514916.1">
    <property type="nucleotide sequence ID" value="XM_016659430.1"/>
</dbReference>
<dbReference type="InterPro" id="IPR005162">
    <property type="entry name" value="Retrotrans_gag_dom"/>
</dbReference>
<dbReference type="AlphaFoldDB" id="A0A1S4DNA9"/>
<dbReference type="Pfam" id="PF03732">
    <property type="entry name" value="Retrotrans_gag"/>
    <property type="match status" value="1"/>
</dbReference>
<gene>
    <name evidence="3" type="primary">LOC107831650</name>
</gene>
<dbReference type="KEGG" id="nta:107831650"/>